<dbReference type="SUPFAM" id="SSF53335">
    <property type="entry name" value="S-adenosyl-L-methionine-dependent methyltransferases"/>
    <property type="match status" value="1"/>
</dbReference>
<dbReference type="EMBL" id="AP021879">
    <property type="protein sequence ID" value="BBO91867.1"/>
    <property type="molecule type" value="Genomic_DNA"/>
</dbReference>
<dbReference type="Gene3D" id="3.40.50.150">
    <property type="entry name" value="Vaccinia Virus protein VP39"/>
    <property type="match status" value="1"/>
</dbReference>
<evidence type="ECO:0000313" key="3">
    <source>
        <dbReference type="Proteomes" id="UP000422108"/>
    </source>
</evidence>
<protein>
    <submittedName>
        <fullName evidence="2">Spermidine synthase</fullName>
    </submittedName>
</protein>
<accession>A0A5K8AGU2</accession>
<name>A0A5K8AGU2_9BACT</name>
<dbReference type="RefSeq" id="WP_155312710.1">
    <property type="nucleotide sequence ID" value="NZ_AP021879.1"/>
</dbReference>
<evidence type="ECO:0000256" key="1">
    <source>
        <dbReference type="ARBA" id="ARBA00023115"/>
    </source>
</evidence>
<proteinExistence type="predicted"/>
<dbReference type="GO" id="GO:0006596">
    <property type="term" value="P:polyamine biosynthetic process"/>
    <property type="evidence" value="ECO:0007669"/>
    <property type="project" value="UniProtKB-KW"/>
</dbReference>
<keyword evidence="3" id="KW-1185">Reference proteome</keyword>
<dbReference type="PANTHER" id="PTHR43317:SF3">
    <property type="entry name" value="BLR2883 PROTEIN"/>
    <property type="match status" value="1"/>
</dbReference>
<dbReference type="Proteomes" id="UP000422108">
    <property type="component" value="Chromosome"/>
</dbReference>
<sequence>MALPWRTIEAVQTEEGRLELRQRGERDFLICVDGRVLMNSVAHRSEQALGTLACVHLKGAAQARVLVGGLGMGFTLKAILDTLPASARVEVAELNPVVEAWCRGPLAALTDSAVTDPRVQVKISDVTHRIRRHAVENALEKLDAIILDLYTGPYMHSHKRDDPLFGSIAIRTTKAALKPGGVFAVWGEDYDAGFTKRLKQAGFVTTHHQPRRGGFRHVVYLGTKPAQ</sequence>
<organism evidence="2 3">
    <name type="scientific">Desulfosarcina ovata subsp. ovata</name>
    <dbReference type="NCBI Taxonomy" id="2752305"/>
    <lineage>
        <taxon>Bacteria</taxon>
        <taxon>Pseudomonadati</taxon>
        <taxon>Thermodesulfobacteriota</taxon>
        <taxon>Desulfobacteria</taxon>
        <taxon>Desulfobacterales</taxon>
        <taxon>Desulfosarcinaceae</taxon>
        <taxon>Desulfosarcina</taxon>
    </lineage>
</organism>
<evidence type="ECO:0000313" key="2">
    <source>
        <dbReference type="EMBL" id="BBO91867.1"/>
    </source>
</evidence>
<gene>
    <name evidence="2" type="ORF">DSCOOX_50470</name>
</gene>
<keyword evidence="1" id="KW-0620">Polyamine biosynthesis</keyword>
<dbReference type="InterPro" id="IPR029063">
    <property type="entry name" value="SAM-dependent_MTases_sf"/>
</dbReference>
<dbReference type="AlphaFoldDB" id="A0A5K8AGU2"/>
<reference evidence="2 3" key="1">
    <citation type="submission" date="2019-11" db="EMBL/GenBank/DDBJ databases">
        <title>Comparative genomics of hydrocarbon-degrading Desulfosarcina strains.</title>
        <authorList>
            <person name="Watanabe M."/>
            <person name="Kojima H."/>
            <person name="Fukui M."/>
        </authorList>
    </citation>
    <scope>NUCLEOTIDE SEQUENCE [LARGE SCALE GENOMIC DNA]</scope>
    <source>
        <strain evidence="3">oXyS1</strain>
    </source>
</reference>
<dbReference type="PANTHER" id="PTHR43317">
    <property type="entry name" value="THERMOSPERMINE SYNTHASE ACAULIS5"/>
    <property type="match status" value="1"/>
</dbReference>